<sequence length="180" mass="20774">MNISEVTKWKDFAHPDGETRDLSFLDAHEVTYTHTAPGKPDKVYRFLVTYSCHCFCKDYEYQSDEDKAALMYHAVKESRPFCERRYQLARQHLRGIIETLGQRKVIHAGYGSYATVEVQLANGETEHYFVAFKAFREKKKLRLHISSAYPVEITSRGKSVSFFVIAHNLLTGKPLPQPPK</sequence>
<protein>
    <submittedName>
        <fullName evidence="1">Stationary phase growth adaptation protein</fullName>
    </submittedName>
</protein>
<name>A0A9P3WIK6_KLUIN</name>
<reference evidence="1" key="2">
    <citation type="submission" date="2020-10" db="EMBL/GenBank/DDBJ databases">
        <authorList>
            <consortium name="NCBI Pathogen Detection Project"/>
        </authorList>
    </citation>
    <scope>NUCLEOTIDE SEQUENCE</scope>
    <source>
        <strain evidence="1">CAVp300</strain>
    </source>
</reference>
<gene>
    <name evidence="1" type="ORF">I8531_005453</name>
</gene>
<dbReference type="AlphaFoldDB" id="A0A9P3WIK6"/>
<organism evidence="1 2">
    <name type="scientific">Kluyvera intermedia</name>
    <name type="common">Enterobacter intermedius</name>
    <dbReference type="NCBI Taxonomy" id="61648"/>
    <lineage>
        <taxon>Bacteria</taxon>
        <taxon>Pseudomonadati</taxon>
        <taxon>Pseudomonadota</taxon>
        <taxon>Gammaproteobacteria</taxon>
        <taxon>Enterobacterales</taxon>
        <taxon>Enterobacteriaceae</taxon>
        <taxon>Kluyvera</taxon>
    </lineage>
</organism>
<dbReference type="EMBL" id="DACSUM010000092">
    <property type="protein sequence ID" value="HAT3585037.1"/>
    <property type="molecule type" value="Genomic_DNA"/>
</dbReference>
<dbReference type="RefSeq" id="WP_047368862.1">
    <property type="nucleotide sequence ID" value="NZ_CABMNU010000003.1"/>
</dbReference>
<reference evidence="1" key="1">
    <citation type="journal article" date="2018" name="Genome Biol.">
        <title>SKESA: strategic k-mer extension for scrupulous assemblies.</title>
        <authorList>
            <person name="Souvorov A."/>
            <person name="Agarwala R."/>
            <person name="Lipman D.J."/>
        </authorList>
    </citation>
    <scope>NUCLEOTIDE SEQUENCE</scope>
    <source>
        <strain evidence="1">CAVp300</strain>
    </source>
</reference>
<dbReference type="Proteomes" id="UP000867740">
    <property type="component" value="Unassembled WGS sequence"/>
</dbReference>
<proteinExistence type="predicted"/>
<evidence type="ECO:0000313" key="1">
    <source>
        <dbReference type="EMBL" id="HAT3585037.1"/>
    </source>
</evidence>
<evidence type="ECO:0000313" key="2">
    <source>
        <dbReference type="Proteomes" id="UP000867740"/>
    </source>
</evidence>
<comment type="caution">
    <text evidence="1">The sequence shown here is derived from an EMBL/GenBank/DDBJ whole genome shotgun (WGS) entry which is preliminary data.</text>
</comment>
<accession>A0A9P3WIK6</accession>